<accession>A0A8J6ZUR6</accession>
<keyword evidence="1" id="KW-0677">Repeat</keyword>
<dbReference type="GO" id="GO:0046813">
    <property type="term" value="P:receptor-mediated virion attachment to host cell"/>
    <property type="evidence" value="ECO:0007669"/>
    <property type="project" value="TreeGrafter"/>
</dbReference>
<dbReference type="SMART" id="SM00220">
    <property type="entry name" value="S_TKc"/>
    <property type="match status" value="1"/>
</dbReference>
<dbReference type="InterPro" id="IPR050498">
    <property type="entry name" value="Ycf3"/>
</dbReference>
<feature type="compositionally biased region" description="Basic residues" evidence="4">
    <location>
        <begin position="676"/>
        <end position="690"/>
    </location>
</feature>
<dbReference type="InterPro" id="IPR019734">
    <property type="entry name" value="TPR_rpt"/>
</dbReference>
<dbReference type="InterPro" id="IPR011990">
    <property type="entry name" value="TPR-like_helical_dom_sf"/>
</dbReference>
<dbReference type="Pfam" id="PF13414">
    <property type="entry name" value="TPR_11"/>
    <property type="match status" value="2"/>
</dbReference>
<feature type="repeat" description="TPR" evidence="3">
    <location>
        <begin position="481"/>
        <end position="514"/>
    </location>
</feature>
<dbReference type="PANTHER" id="PTHR44858:SF1">
    <property type="entry name" value="UDP-N-ACETYLGLUCOSAMINE--PEPTIDE N-ACETYLGLUCOSAMINYLTRANSFERASE SPINDLY-RELATED"/>
    <property type="match status" value="1"/>
</dbReference>
<comment type="caution">
    <text evidence="7">The sequence shown here is derived from an EMBL/GenBank/DDBJ whole genome shotgun (WGS) entry which is preliminary data.</text>
</comment>
<evidence type="ECO:0000313" key="7">
    <source>
        <dbReference type="EMBL" id="MBE9026829.1"/>
    </source>
</evidence>
<evidence type="ECO:0000259" key="6">
    <source>
        <dbReference type="PROSITE" id="PS50011"/>
    </source>
</evidence>
<keyword evidence="5" id="KW-0472">Membrane</keyword>
<feature type="repeat" description="TPR" evidence="3">
    <location>
        <begin position="345"/>
        <end position="378"/>
    </location>
</feature>
<name>A0A8J6ZUR6_DESMC</name>
<feature type="repeat" description="TPR" evidence="3">
    <location>
        <begin position="447"/>
        <end position="480"/>
    </location>
</feature>
<reference evidence="7" key="1">
    <citation type="submission" date="2020-10" db="EMBL/GenBank/DDBJ databases">
        <authorList>
            <person name="Castelo-Branco R."/>
            <person name="Eusebio N."/>
            <person name="Adriana R."/>
            <person name="Vieira A."/>
            <person name="Brugerolle De Fraissinette N."/>
            <person name="Rezende De Castro R."/>
            <person name="Schneider M.P."/>
            <person name="Vasconcelos V."/>
            <person name="Leao P.N."/>
        </authorList>
    </citation>
    <scope>NUCLEOTIDE SEQUENCE</scope>
    <source>
        <strain evidence="7">LEGE 12446</strain>
    </source>
</reference>
<evidence type="ECO:0000256" key="4">
    <source>
        <dbReference type="SAM" id="MobiDB-lite"/>
    </source>
</evidence>
<keyword evidence="8" id="KW-1185">Reference proteome</keyword>
<dbReference type="CDD" id="cd14014">
    <property type="entry name" value="STKc_PknB_like"/>
    <property type="match status" value="1"/>
</dbReference>
<dbReference type="PROSITE" id="PS50011">
    <property type="entry name" value="PROTEIN_KINASE_DOM"/>
    <property type="match status" value="1"/>
</dbReference>
<feature type="region of interest" description="Disordered" evidence="4">
    <location>
        <begin position="665"/>
        <end position="690"/>
    </location>
</feature>
<keyword evidence="2 3" id="KW-0802">TPR repeat</keyword>
<dbReference type="Pfam" id="PF13432">
    <property type="entry name" value="TPR_16"/>
    <property type="match status" value="1"/>
</dbReference>
<dbReference type="PROSITE" id="PS50005">
    <property type="entry name" value="TPR"/>
    <property type="match status" value="9"/>
</dbReference>
<feature type="repeat" description="TPR" evidence="3">
    <location>
        <begin position="549"/>
        <end position="582"/>
    </location>
</feature>
<feature type="repeat" description="TPR" evidence="3">
    <location>
        <begin position="583"/>
        <end position="616"/>
    </location>
</feature>
<dbReference type="PANTHER" id="PTHR44858">
    <property type="entry name" value="TETRATRICOPEPTIDE REPEAT PROTEIN 6"/>
    <property type="match status" value="1"/>
</dbReference>
<dbReference type="RefSeq" id="WP_193923486.1">
    <property type="nucleotide sequence ID" value="NZ_JADEXS020000001.1"/>
</dbReference>
<dbReference type="Gene3D" id="1.25.40.10">
    <property type="entry name" value="Tetratricopeptide repeat domain"/>
    <property type="match status" value="4"/>
</dbReference>
<gene>
    <name evidence="7" type="ORF">IQ276_31750</name>
</gene>
<dbReference type="Gene3D" id="3.30.200.20">
    <property type="entry name" value="Phosphorylase Kinase, domain 1"/>
    <property type="match status" value="1"/>
</dbReference>
<evidence type="ECO:0000256" key="5">
    <source>
        <dbReference type="SAM" id="Phobius"/>
    </source>
</evidence>
<feature type="transmembrane region" description="Helical" evidence="5">
    <location>
        <begin position="281"/>
        <end position="301"/>
    </location>
</feature>
<dbReference type="AlphaFoldDB" id="A0A8J6ZUR6"/>
<dbReference type="GO" id="GO:0005524">
    <property type="term" value="F:ATP binding"/>
    <property type="evidence" value="ECO:0007669"/>
    <property type="project" value="InterPro"/>
</dbReference>
<protein>
    <submittedName>
        <fullName evidence="7">Tetratricopeptide repeat protein</fullName>
    </submittedName>
</protein>
<keyword evidence="5" id="KW-0812">Transmembrane</keyword>
<dbReference type="GO" id="GO:0009279">
    <property type="term" value="C:cell outer membrane"/>
    <property type="evidence" value="ECO:0007669"/>
    <property type="project" value="TreeGrafter"/>
</dbReference>
<feature type="repeat" description="TPR" evidence="3">
    <location>
        <begin position="515"/>
        <end position="548"/>
    </location>
</feature>
<dbReference type="EMBL" id="JADEXS010000702">
    <property type="protein sequence ID" value="MBE9026829.1"/>
    <property type="molecule type" value="Genomic_DNA"/>
</dbReference>
<evidence type="ECO:0000256" key="3">
    <source>
        <dbReference type="PROSITE-ProRule" id="PRU00339"/>
    </source>
</evidence>
<evidence type="ECO:0000256" key="2">
    <source>
        <dbReference type="ARBA" id="ARBA00022803"/>
    </source>
</evidence>
<feature type="repeat" description="TPR" evidence="3">
    <location>
        <begin position="413"/>
        <end position="446"/>
    </location>
</feature>
<dbReference type="Gene3D" id="1.10.510.10">
    <property type="entry name" value="Transferase(Phosphotransferase) domain 1"/>
    <property type="match status" value="1"/>
</dbReference>
<dbReference type="InterPro" id="IPR011009">
    <property type="entry name" value="Kinase-like_dom_sf"/>
</dbReference>
<sequence length="690" mass="78851">MSSHFGNRRYQILKVLKDGEKAKTYLVEDANLPDSKFIVKQLHYPNSNTQILRILYSLFTTKAATLQKLAQEHDQIQKLIDCFEENEEFYIIEEFIPGLPLTDEILPGQPLREDQVISLLSEILEILVFIHSDGVIHRNIKPANIIRRESDQKFVLVDFSTVNEAINTTVENIEYMPVEQINGTLKYNSDIYALGLVAIAALLGLPKNEISNLRTQKNRLTGEIIWQNKNLKINTKLAKIINKMVRVDYRRRYQYATEVLDDLKKLTSIEHEQQNQYQKKLFLVMTGIAGCVTLGVVAWFFQLPKFESNPQQKLYQEGVNKYDAGNYEGAVTDFNQLIELEPQNALAYNKRGDAYYRLGDYEQAQADSSQAILLNPQDANAYYDRGFALYELGKYKEAIADYTETIKLNSQDAYAYYGRGLARVQLKDHKGALGDFTKAIAIKPQYTEAYLQRGILRRRLRLRQAAIQDFDTIIKINPSDAKAYYQRGLTQVINKQKYAALKDYSDAININPKYIEAYLSRGDIYSDLGNKIEATEDYNKILQLDPKFIVAYIHRGIHRFSFGDYKGAIEDYTEALKLDPNDTAAYNNRGNAYLELGNKKAANQDYSQAIAIDAKNALAYYNRGVIRAKQKNKQGAIADFKKAGKLFQQQGEKDSYQDAQREIANLQNKSAAVKTTRPKSGRRQKKGSGE</sequence>
<keyword evidence="5" id="KW-1133">Transmembrane helix</keyword>
<dbReference type="SUPFAM" id="SSF56112">
    <property type="entry name" value="Protein kinase-like (PK-like)"/>
    <property type="match status" value="1"/>
</dbReference>
<evidence type="ECO:0000313" key="8">
    <source>
        <dbReference type="Proteomes" id="UP000622533"/>
    </source>
</evidence>
<dbReference type="Pfam" id="PF00069">
    <property type="entry name" value="Pkinase"/>
    <property type="match status" value="1"/>
</dbReference>
<evidence type="ECO:0000256" key="1">
    <source>
        <dbReference type="ARBA" id="ARBA00022737"/>
    </source>
</evidence>
<dbReference type="SMART" id="SM00028">
    <property type="entry name" value="TPR"/>
    <property type="match status" value="10"/>
</dbReference>
<feature type="repeat" description="TPR" evidence="3">
    <location>
        <begin position="311"/>
        <end position="344"/>
    </location>
</feature>
<dbReference type="Pfam" id="PF13181">
    <property type="entry name" value="TPR_8"/>
    <property type="match status" value="2"/>
</dbReference>
<dbReference type="SUPFAM" id="SSF48452">
    <property type="entry name" value="TPR-like"/>
    <property type="match status" value="2"/>
</dbReference>
<dbReference type="PROSITE" id="PS50293">
    <property type="entry name" value="TPR_REGION"/>
    <property type="match status" value="4"/>
</dbReference>
<dbReference type="GO" id="GO:0004672">
    <property type="term" value="F:protein kinase activity"/>
    <property type="evidence" value="ECO:0007669"/>
    <property type="project" value="InterPro"/>
</dbReference>
<feature type="domain" description="Protein kinase" evidence="6">
    <location>
        <begin position="10"/>
        <end position="266"/>
    </location>
</feature>
<proteinExistence type="predicted"/>
<feature type="repeat" description="TPR" evidence="3">
    <location>
        <begin position="379"/>
        <end position="412"/>
    </location>
</feature>
<dbReference type="Proteomes" id="UP000622533">
    <property type="component" value="Unassembled WGS sequence"/>
</dbReference>
<organism evidence="7 8">
    <name type="scientific">Desmonostoc muscorum LEGE 12446</name>
    <dbReference type="NCBI Taxonomy" id="1828758"/>
    <lineage>
        <taxon>Bacteria</taxon>
        <taxon>Bacillati</taxon>
        <taxon>Cyanobacteriota</taxon>
        <taxon>Cyanophyceae</taxon>
        <taxon>Nostocales</taxon>
        <taxon>Nostocaceae</taxon>
        <taxon>Desmonostoc</taxon>
    </lineage>
</organism>
<dbReference type="InterPro" id="IPR000719">
    <property type="entry name" value="Prot_kinase_dom"/>
</dbReference>